<evidence type="ECO:0000313" key="1">
    <source>
        <dbReference type="EMBL" id="AHG64835.1"/>
    </source>
</evidence>
<reference evidence="1 2" key="1">
    <citation type="journal article" date="2014" name="Microbiology">
        <title>Unravelling the complete genome sequence of Advenella mimigardefordensis strain DPN7T and novel insights in the catabolism of the xenobiotic polythioester precursor 3,3'-dithiodipropionate.</title>
        <authorList>
            <person name="Wubbeler J.H."/>
            <person name="Hiessl S."/>
            <person name="Schuldes J."/>
            <person name="Thurmer A."/>
            <person name="Daniel R."/>
            <person name="Steinbuchel A."/>
        </authorList>
    </citation>
    <scope>NUCLEOTIDE SEQUENCE [LARGE SCALE GENOMIC DNA]</scope>
    <source>
        <strain evidence="2">DSM 17166 / LMG 22922 / DPN7</strain>
    </source>
</reference>
<dbReference type="PATRIC" id="fig|1247726.3.peg.3040"/>
<name>W0PHA9_ADVMD</name>
<dbReference type="HOGENOM" id="CLU_521512_0_0_4"/>
<proteinExistence type="predicted"/>
<dbReference type="eggNOG" id="COG3831">
    <property type="taxonomic scope" value="Bacteria"/>
</dbReference>
<accession>W0PHA9</accession>
<dbReference type="KEGG" id="amim:MIM_c27660"/>
<dbReference type="AlphaFoldDB" id="W0PHA9"/>
<organism evidence="1 2">
    <name type="scientific">Advenella mimigardefordensis (strain DSM 17166 / LMG 22922 / DPN7)</name>
    <dbReference type="NCBI Taxonomy" id="1247726"/>
    <lineage>
        <taxon>Bacteria</taxon>
        <taxon>Pseudomonadati</taxon>
        <taxon>Pseudomonadota</taxon>
        <taxon>Betaproteobacteria</taxon>
        <taxon>Burkholderiales</taxon>
        <taxon>Alcaligenaceae</taxon>
    </lineage>
</organism>
<dbReference type="OrthoDB" id="5351919at2"/>
<dbReference type="EMBL" id="CP003915">
    <property type="protein sequence ID" value="AHG64835.1"/>
    <property type="molecule type" value="Genomic_DNA"/>
</dbReference>
<dbReference type="RefSeq" id="WP_025373483.1">
    <property type="nucleotide sequence ID" value="NZ_CP003915.1"/>
</dbReference>
<keyword evidence="2" id="KW-1185">Reference proteome</keyword>
<evidence type="ECO:0000313" key="2">
    <source>
        <dbReference type="Proteomes" id="UP000019095"/>
    </source>
</evidence>
<protein>
    <submittedName>
        <fullName evidence="1">Uncharacterized protein</fullName>
    </submittedName>
</protein>
<gene>
    <name evidence="1" type="ORF">MIM_c27660</name>
</gene>
<sequence length="542" mass="61362">MLLTQFIHTAFSNIKGRMPDDCWAVRRNAHNHGELDEETVLYYDGDVTLAELNLDNPLGTSVNPENSPMPADSILLIFIDGNLKVEGLIGNENDDGATGLIVTGDVTAGNVVVGGQELYIAGSIRVNELFWGNYNHGSLNVKGDLGAAVIAATEEYDISTGGKMVSKRTLLQFSGSDDDWGFMDAEELEKIFTSECINDDPDGDHATLWREDVLRLLRSGKSVIKPEGLDVRPPNIPFIFPTRELSVENIFRLSDLSLISLEQGERNLGCYEFRKGATAFRVSQYVQKGARNPWRKIYVEHEPDIAIALSVDLQREKRSFWQILTGKRAETHWELTQRMRLPGDRKRDWRVMDEAAPAEIKSIRDAAWTTLLEAASTFDYARKLISPSDVRSMLALPVAEPYDNFYTDHNGFWARDLFVAFRQDGFISDGEREDSLVRVSKEARAANGETVTEHFFFILQRQADGSECVVIEYMPDQEREGERFALSYLGGRKLDVAHRIFRLARRKLLMANNELLEGEPPDEDDEFALAHWRKKGYLRDEN</sequence>
<dbReference type="Proteomes" id="UP000019095">
    <property type="component" value="Chromosome"/>
</dbReference>
<dbReference type="STRING" id="1247726.MIM_c27660"/>